<feature type="compositionally biased region" description="Basic and acidic residues" evidence="1">
    <location>
        <begin position="436"/>
        <end position="447"/>
    </location>
</feature>
<dbReference type="EMBL" id="MAVT02000781">
    <property type="protein sequence ID" value="POS73525.1"/>
    <property type="molecule type" value="Genomic_DNA"/>
</dbReference>
<evidence type="ECO:0000313" key="3">
    <source>
        <dbReference type="Proteomes" id="UP000094444"/>
    </source>
</evidence>
<reference evidence="2" key="1">
    <citation type="submission" date="2017-09" db="EMBL/GenBank/DDBJ databases">
        <title>Polyketide synthases of a Diaporthe helianthi virulent isolate.</title>
        <authorList>
            <person name="Baroncelli R."/>
        </authorList>
    </citation>
    <scope>NUCLEOTIDE SEQUENCE [LARGE SCALE GENOMIC DNA]</scope>
    <source>
        <strain evidence="2">7/96</strain>
    </source>
</reference>
<evidence type="ECO:0000256" key="1">
    <source>
        <dbReference type="SAM" id="MobiDB-lite"/>
    </source>
</evidence>
<proteinExistence type="predicted"/>
<keyword evidence="3" id="KW-1185">Reference proteome</keyword>
<dbReference type="OrthoDB" id="5307331at2759"/>
<gene>
    <name evidence="2" type="ORF">DHEL01_v208080</name>
</gene>
<feature type="region of interest" description="Disordered" evidence="1">
    <location>
        <begin position="414"/>
        <end position="487"/>
    </location>
</feature>
<dbReference type="Proteomes" id="UP000094444">
    <property type="component" value="Unassembled WGS sequence"/>
</dbReference>
<feature type="region of interest" description="Disordered" evidence="1">
    <location>
        <begin position="1"/>
        <end position="24"/>
    </location>
</feature>
<name>A0A2P5HTJ8_DIAHE</name>
<sequence>MASPPKDLYVPRRRSPPFKNARVPGRVVPIPQHIRPFLDMTHVPTEDGFVPNPRPEAGNNANDANDANVADDHYYRLGRLPPVRHPATNRVLSAYIGVELEPDWRFSGHQFDEYIFHAARQGRVFMFRVEKQHTLLGNRYPRGHDSTRCRFARCPIGGTIRSRQVRVCISEFADPRNEVLDPYHNAGYAHLYCLEKYCNLPSLLAEANITFLPGVELAKELSYPPALSLVERDACLGWAREARQSWKDFKRAYPIAEARPRYNPPIHERLYHRLDQVHEANHTRNRRGHDGPQVYIHKQQRLAFAPELAPGKARASPAGISISNSLRSYGPQVFEAGPGFPYQTQPLLSHPEIYNNNAPTLARLPPVSELHTAGGTAPGLGVDYSPEVLGVLMAQDFADFLDSALEEEFPSQWPAAHPADQPQEGAMPEQITQPRGTREPELERTPEPGRVPETGQSNHLVAAVKSPTLAAPGRRPKSRRSSAPAVLGVQKARVRKSFMASRRRSRTKGVR</sequence>
<dbReference type="STRING" id="158607.A0A2P5HTJ8"/>
<protein>
    <submittedName>
        <fullName evidence="2">Uncharacterized protein</fullName>
    </submittedName>
</protein>
<evidence type="ECO:0000313" key="2">
    <source>
        <dbReference type="EMBL" id="POS73525.1"/>
    </source>
</evidence>
<comment type="caution">
    <text evidence="2">The sequence shown here is derived from an EMBL/GenBank/DDBJ whole genome shotgun (WGS) entry which is preliminary data.</text>
</comment>
<dbReference type="InParanoid" id="A0A2P5HTJ8"/>
<organism evidence="2 3">
    <name type="scientific">Diaporthe helianthi</name>
    <dbReference type="NCBI Taxonomy" id="158607"/>
    <lineage>
        <taxon>Eukaryota</taxon>
        <taxon>Fungi</taxon>
        <taxon>Dikarya</taxon>
        <taxon>Ascomycota</taxon>
        <taxon>Pezizomycotina</taxon>
        <taxon>Sordariomycetes</taxon>
        <taxon>Sordariomycetidae</taxon>
        <taxon>Diaporthales</taxon>
        <taxon>Diaporthaceae</taxon>
        <taxon>Diaporthe</taxon>
    </lineage>
</organism>
<accession>A0A2P5HTJ8</accession>
<dbReference type="AlphaFoldDB" id="A0A2P5HTJ8"/>